<comment type="caution">
    <text evidence="2">The sequence shown here is derived from an EMBL/GenBank/DDBJ whole genome shotgun (WGS) entry which is preliminary data.</text>
</comment>
<evidence type="ECO:0000256" key="1">
    <source>
        <dbReference type="SAM" id="MobiDB-lite"/>
    </source>
</evidence>
<gene>
    <name evidence="2" type="ORF">S03H2_39047</name>
</gene>
<feature type="non-terminal residue" evidence="2">
    <location>
        <position position="276"/>
    </location>
</feature>
<accession>X1H133</accession>
<dbReference type="AlphaFoldDB" id="X1H133"/>
<feature type="region of interest" description="Disordered" evidence="1">
    <location>
        <begin position="233"/>
        <end position="276"/>
    </location>
</feature>
<feature type="non-terminal residue" evidence="2">
    <location>
        <position position="1"/>
    </location>
</feature>
<organism evidence="2">
    <name type="scientific">marine sediment metagenome</name>
    <dbReference type="NCBI Taxonomy" id="412755"/>
    <lineage>
        <taxon>unclassified sequences</taxon>
        <taxon>metagenomes</taxon>
        <taxon>ecological metagenomes</taxon>
    </lineage>
</organism>
<evidence type="ECO:0000313" key="2">
    <source>
        <dbReference type="EMBL" id="GAH47559.1"/>
    </source>
</evidence>
<name>X1H133_9ZZZZ</name>
<proteinExistence type="predicted"/>
<dbReference type="EMBL" id="BARU01024106">
    <property type="protein sequence ID" value="GAH47559.1"/>
    <property type="molecule type" value="Genomic_DNA"/>
</dbReference>
<protein>
    <recommendedName>
        <fullName evidence="3">Collagen-like protein</fullName>
    </recommendedName>
</protein>
<evidence type="ECO:0008006" key="3">
    <source>
        <dbReference type="Google" id="ProtNLM"/>
    </source>
</evidence>
<reference evidence="2" key="1">
    <citation type="journal article" date="2014" name="Front. Microbiol.">
        <title>High frequency of phylogenetically diverse reductive dehalogenase-homologous genes in deep subseafloor sedimentary metagenomes.</title>
        <authorList>
            <person name="Kawai M."/>
            <person name="Futagami T."/>
            <person name="Toyoda A."/>
            <person name="Takaki Y."/>
            <person name="Nishi S."/>
            <person name="Hori S."/>
            <person name="Arai W."/>
            <person name="Tsubouchi T."/>
            <person name="Morono Y."/>
            <person name="Uchiyama I."/>
            <person name="Ito T."/>
            <person name="Fujiyama A."/>
            <person name="Inagaki F."/>
            <person name="Takami H."/>
        </authorList>
    </citation>
    <scope>NUCLEOTIDE SEQUENCE</scope>
    <source>
        <strain evidence="2">Expedition CK06-06</strain>
    </source>
</reference>
<sequence length="276" mass="30125">VDAILAVQASDEAVNQRKIDFIWDTLGVTMHENNITIITTAESFLGQLEKMVEKWVDQGEKFGEISTEGIAEILKDDFDIITGTIKGILARLSNLEEEIGISIEHVSGDITAPTIDGAEGIDTFLIASVGWVKEQFRKFAEIIINVIEPVTIDLADGINFLLQHTYDISDPWLEKLKEKLGDVGGEYDLEADTVFKELESRVTTIEETVNELPDEWVEILANRLQGYFSTGIGEKGEKGDPGLPGARGIPGIPGVKGEPGEPGEGAGMAIDDIDRQ</sequence>